<sequence>MNRRRSKSSPEPAPQLPVFPNPSARPAGGTGIPGGTSGGATGQPNRRPSLRIDPPASDSRSGPEKFGDILGKLFAARGWGRQQERNRLERAWAESVAEVAGADVPIHTRVLGLKRGLLEVEVDSPVRLQELAQFHKRRLLEQLRSRMGGTTISDLRFRVGVWKTKGA</sequence>
<evidence type="ECO:0008006" key="4">
    <source>
        <dbReference type="Google" id="ProtNLM"/>
    </source>
</evidence>
<accession>A0A6C2YGE4</accession>
<feature type="region of interest" description="Disordered" evidence="1">
    <location>
        <begin position="1"/>
        <end position="65"/>
    </location>
</feature>
<gene>
    <name evidence="2" type="ORF">GMBLW1_33920</name>
</gene>
<protein>
    <recommendedName>
        <fullName evidence="4">DUF721 domain-containing protein</fullName>
    </recommendedName>
</protein>
<organism evidence="2">
    <name type="scientific">Tuwongella immobilis</name>
    <dbReference type="NCBI Taxonomy" id="692036"/>
    <lineage>
        <taxon>Bacteria</taxon>
        <taxon>Pseudomonadati</taxon>
        <taxon>Planctomycetota</taxon>
        <taxon>Planctomycetia</taxon>
        <taxon>Gemmatales</taxon>
        <taxon>Gemmataceae</taxon>
        <taxon>Tuwongella</taxon>
    </lineage>
</organism>
<proteinExistence type="predicted"/>
<dbReference type="KEGG" id="tim:GMBLW1_33920"/>
<reference evidence="2" key="1">
    <citation type="submission" date="2019-04" db="EMBL/GenBank/DDBJ databases">
        <authorList>
            <consortium name="Science for Life Laboratories"/>
        </authorList>
    </citation>
    <scope>NUCLEOTIDE SEQUENCE</scope>
    <source>
        <strain evidence="2">MBLW1</strain>
    </source>
</reference>
<dbReference type="InParanoid" id="A0A6C2YGE4"/>
<dbReference type="EMBL" id="LR593887">
    <property type="protein sequence ID" value="VTR96554.1"/>
    <property type="molecule type" value="Genomic_DNA"/>
</dbReference>
<dbReference type="Pfam" id="PF05258">
    <property type="entry name" value="DciA"/>
    <property type="match status" value="1"/>
</dbReference>
<feature type="compositionally biased region" description="Gly residues" evidence="1">
    <location>
        <begin position="28"/>
        <end position="41"/>
    </location>
</feature>
<evidence type="ECO:0000256" key="1">
    <source>
        <dbReference type="SAM" id="MobiDB-lite"/>
    </source>
</evidence>
<dbReference type="PANTHER" id="PTHR36456:SF1">
    <property type="entry name" value="UPF0232 PROTEIN SCO3875"/>
    <property type="match status" value="1"/>
</dbReference>
<dbReference type="Proteomes" id="UP000464378">
    <property type="component" value="Chromosome"/>
</dbReference>
<evidence type="ECO:0000313" key="2">
    <source>
        <dbReference type="EMBL" id="VIP00568.1"/>
    </source>
</evidence>
<dbReference type="PANTHER" id="PTHR36456">
    <property type="entry name" value="UPF0232 PROTEIN SCO3875"/>
    <property type="match status" value="1"/>
</dbReference>
<feature type="compositionally biased region" description="Pro residues" evidence="1">
    <location>
        <begin position="11"/>
        <end position="20"/>
    </location>
</feature>
<name>A0A6C2YGE4_9BACT</name>
<dbReference type="AlphaFoldDB" id="A0A6C2YGE4"/>
<dbReference type="RefSeq" id="WP_162655779.1">
    <property type="nucleotide sequence ID" value="NZ_LR593887.1"/>
</dbReference>
<evidence type="ECO:0000313" key="3">
    <source>
        <dbReference type="Proteomes" id="UP000464378"/>
    </source>
</evidence>
<dbReference type="InterPro" id="IPR007922">
    <property type="entry name" value="DciA-like"/>
</dbReference>
<keyword evidence="3" id="KW-1185">Reference proteome</keyword>
<dbReference type="EMBL" id="LR586016">
    <property type="protein sequence ID" value="VIP00568.1"/>
    <property type="molecule type" value="Genomic_DNA"/>
</dbReference>